<organism evidence="2 3">
    <name type="scientific">Trematosphaeria pertusa</name>
    <dbReference type="NCBI Taxonomy" id="390896"/>
    <lineage>
        <taxon>Eukaryota</taxon>
        <taxon>Fungi</taxon>
        <taxon>Dikarya</taxon>
        <taxon>Ascomycota</taxon>
        <taxon>Pezizomycotina</taxon>
        <taxon>Dothideomycetes</taxon>
        <taxon>Pleosporomycetidae</taxon>
        <taxon>Pleosporales</taxon>
        <taxon>Massarineae</taxon>
        <taxon>Trematosphaeriaceae</taxon>
        <taxon>Trematosphaeria</taxon>
    </lineage>
</organism>
<keyword evidence="3" id="KW-1185">Reference proteome</keyword>
<dbReference type="Proteomes" id="UP000800094">
    <property type="component" value="Unassembled WGS sequence"/>
</dbReference>
<dbReference type="AlphaFoldDB" id="A0A6A6IBJ1"/>
<dbReference type="InterPro" id="IPR045469">
    <property type="entry name" value="Nis1"/>
</dbReference>
<dbReference type="Pfam" id="PF19271">
    <property type="entry name" value="Nis1"/>
    <property type="match status" value="1"/>
</dbReference>
<feature type="chain" id="PRO_5025429860" evidence="1">
    <location>
        <begin position="19"/>
        <end position="153"/>
    </location>
</feature>
<evidence type="ECO:0000256" key="1">
    <source>
        <dbReference type="SAM" id="SignalP"/>
    </source>
</evidence>
<gene>
    <name evidence="2" type="ORF">BU26DRAFT_353122</name>
</gene>
<evidence type="ECO:0000313" key="3">
    <source>
        <dbReference type="Proteomes" id="UP000800094"/>
    </source>
</evidence>
<name>A0A6A6IBJ1_9PLEO</name>
<dbReference type="EMBL" id="ML987197">
    <property type="protein sequence ID" value="KAF2247751.1"/>
    <property type="molecule type" value="Genomic_DNA"/>
</dbReference>
<dbReference type="GeneID" id="54575824"/>
<proteinExistence type="predicted"/>
<reference evidence="2" key="1">
    <citation type="journal article" date="2020" name="Stud. Mycol.">
        <title>101 Dothideomycetes genomes: a test case for predicting lifestyles and emergence of pathogens.</title>
        <authorList>
            <person name="Haridas S."/>
            <person name="Albert R."/>
            <person name="Binder M."/>
            <person name="Bloem J."/>
            <person name="Labutti K."/>
            <person name="Salamov A."/>
            <person name="Andreopoulos B."/>
            <person name="Baker S."/>
            <person name="Barry K."/>
            <person name="Bills G."/>
            <person name="Bluhm B."/>
            <person name="Cannon C."/>
            <person name="Castanera R."/>
            <person name="Culley D."/>
            <person name="Daum C."/>
            <person name="Ezra D."/>
            <person name="Gonzalez J."/>
            <person name="Henrissat B."/>
            <person name="Kuo A."/>
            <person name="Liang C."/>
            <person name="Lipzen A."/>
            <person name="Lutzoni F."/>
            <person name="Magnuson J."/>
            <person name="Mondo S."/>
            <person name="Nolan M."/>
            <person name="Ohm R."/>
            <person name="Pangilinan J."/>
            <person name="Park H.-J."/>
            <person name="Ramirez L."/>
            <person name="Alfaro M."/>
            <person name="Sun H."/>
            <person name="Tritt A."/>
            <person name="Yoshinaga Y."/>
            <person name="Zwiers L.-H."/>
            <person name="Turgeon B."/>
            <person name="Goodwin S."/>
            <person name="Spatafora J."/>
            <person name="Crous P."/>
            <person name="Grigoriev I."/>
        </authorList>
    </citation>
    <scope>NUCLEOTIDE SEQUENCE</scope>
    <source>
        <strain evidence="2">CBS 122368</strain>
    </source>
</reference>
<accession>A0A6A6IBJ1</accession>
<sequence>MRFSTLLTALSASALSSARIIGIAAPSTLAPSQPYNLTLITENYIQAVADIAVAWGLAPSPGYPFTLGSYSSSAYLGPDKSNTLTNVTIPATAPEALQNWMGKEMLLSAGVYSLYGVSGSVSMANFNVTVMVGEETGAELVRSTGFVWGTGQC</sequence>
<keyword evidence="1" id="KW-0732">Signal</keyword>
<dbReference type="OrthoDB" id="3913322at2759"/>
<dbReference type="RefSeq" id="XP_033682755.1">
    <property type="nucleotide sequence ID" value="XM_033822494.1"/>
</dbReference>
<feature type="signal peptide" evidence="1">
    <location>
        <begin position="1"/>
        <end position="18"/>
    </location>
</feature>
<protein>
    <submittedName>
        <fullName evidence="2">Uncharacterized protein</fullName>
    </submittedName>
</protein>
<evidence type="ECO:0000313" key="2">
    <source>
        <dbReference type="EMBL" id="KAF2247751.1"/>
    </source>
</evidence>